<feature type="region of interest" description="Disordered" evidence="1">
    <location>
        <begin position="1"/>
        <end position="55"/>
    </location>
</feature>
<evidence type="ECO:0000313" key="2">
    <source>
        <dbReference type="EMBL" id="KLJ06204.1"/>
    </source>
</evidence>
<sequence length="55" mass="5940">MDTQEHIISRAPQEMPVEGKMKGSVPPEESKEAPSSTERGKITGFFSYSGVKGQG</sequence>
<evidence type="ECO:0000313" key="3">
    <source>
        <dbReference type="Proteomes" id="UP000053573"/>
    </source>
</evidence>
<gene>
    <name evidence="2" type="ORF">EMPG_10366</name>
</gene>
<dbReference type="Proteomes" id="UP000053573">
    <property type="component" value="Unassembled WGS sequence"/>
</dbReference>
<reference evidence="3" key="1">
    <citation type="journal article" date="2015" name="PLoS Genet.">
        <title>The dynamic genome and transcriptome of the human fungal pathogen Blastomyces and close relative Emmonsia.</title>
        <authorList>
            <person name="Munoz J.F."/>
            <person name="Gauthier G.M."/>
            <person name="Desjardins C.A."/>
            <person name="Gallo J.E."/>
            <person name="Holder J."/>
            <person name="Sullivan T.D."/>
            <person name="Marty A.J."/>
            <person name="Carmen J.C."/>
            <person name="Chen Z."/>
            <person name="Ding L."/>
            <person name="Gujja S."/>
            <person name="Magrini V."/>
            <person name="Misas E."/>
            <person name="Mitreva M."/>
            <person name="Priest M."/>
            <person name="Saif S."/>
            <person name="Whiston E.A."/>
            <person name="Young S."/>
            <person name="Zeng Q."/>
            <person name="Goldman W.E."/>
            <person name="Mardis E.R."/>
            <person name="Taylor J.W."/>
            <person name="McEwen J.G."/>
            <person name="Clay O.K."/>
            <person name="Klein B.S."/>
            <person name="Cuomo C.A."/>
        </authorList>
    </citation>
    <scope>NUCLEOTIDE SEQUENCE [LARGE SCALE GENOMIC DNA]</scope>
    <source>
        <strain evidence="3">UAMH 139</strain>
    </source>
</reference>
<name>A0A0H1B435_9EURO</name>
<dbReference type="AlphaFoldDB" id="A0A0H1B435"/>
<dbReference type="EMBL" id="LDEV01003253">
    <property type="protein sequence ID" value="KLJ06204.1"/>
    <property type="molecule type" value="Genomic_DNA"/>
</dbReference>
<accession>A0A0H1B435</accession>
<evidence type="ECO:0000256" key="1">
    <source>
        <dbReference type="SAM" id="MobiDB-lite"/>
    </source>
</evidence>
<proteinExistence type="predicted"/>
<comment type="caution">
    <text evidence="2">The sequence shown here is derived from an EMBL/GenBank/DDBJ whole genome shotgun (WGS) entry which is preliminary data.</text>
</comment>
<keyword evidence="3" id="KW-1185">Reference proteome</keyword>
<organism evidence="2 3">
    <name type="scientific">Blastomyces silverae</name>
    <dbReference type="NCBI Taxonomy" id="2060906"/>
    <lineage>
        <taxon>Eukaryota</taxon>
        <taxon>Fungi</taxon>
        <taxon>Dikarya</taxon>
        <taxon>Ascomycota</taxon>
        <taxon>Pezizomycotina</taxon>
        <taxon>Eurotiomycetes</taxon>
        <taxon>Eurotiomycetidae</taxon>
        <taxon>Onygenales</taxon>
        <taxon>Ajellomycetaceae</taxon>
        <taxon>Blastomyces</taxon>
    </lineage>
</organism>
<protein>
    <submittedName>
        <fullName evidence="2">Uncharacterized protein</fullName>
    </submittedName>
</protein>
<dbReference type="OrthoDB" id="2149705at2759"/>